<dbReference type="PANTHER" id="PTHR11654">
    <property type="entry name" value="OLIGOPEPTIDE TRANSPORTER-RELATED"/>
    <property type="match status" value="1"/>
</dbReference>
<feature type="transmembrane region" description="Helical" evidence="7">
    <location>
        <begin position="479"/>
        <end position="500"/>
    </location>
</feature>
<dbReference type="EMBL" id="JAUEPO010000004">
    <property type="protein sequence ID" value="KAK3324467.1"/>
    <property type="molecule type" value="Genomic_DNA"/>
</dbReference>
<organism evidence="8 9">
    <name type="scientific">Cercophora scortea</name>
    <dbReference type="NCBI Taxonomy" id="314031"/>
    <lineage>
        <taxon>Eukaryota</taxon>
        <taxon>Fungi</taxon>
        <taxon>Dikarya</taxon>
        <taxon>Ascomycota</taxon>
        <taxon>Pezizomycotina</taxon>
        <taxon>Sordariomycetes</taxon>
        <taxon>Sordariomycetidae</taxon>
        <taxon>Sordariales</taxon>
        <taxon>Lasiosphaeriaceae</taxon>
        <taxon>Cercophora</taxon>
    </lineage>
</organism>
<keyword evidence="5 7" id="KW-0472">Membrane</keyword>
<feature type="transmembrane region" description="Helical" evidence="7">
    <location>
        <begin position="506"/>
        <end position="527"/>
    </location>
</feature>
<feature type="transmembrane region" description="Helical" evidence="7">
    <location>
        <begin position="67"/>
        <end position="85"/>
    </location>
</feature>
<feature type="compositionally biased region" description="Basic and acidic residues" evidence="6">
    <location>
        <begin position="47"/>
        <end position="59"/>
    </location>
</feature>
<evidence type="ECO:0008006" key="10">
    <source>
        <dbReference type="Google" id="ProtNLM"/>
    </source>
</evidence>
<dbReference type="AlphaFoldDB" id="A0AAE0M9M2"/>
<reference evidence="8" key="2">
    <citation type="submission" date="2023-06" db="EMBL/GenBank/DDBJ databases">
        <authorList>
            <consortium name="Lawrence Berkeley National Laboratory"/>
            <person name="Haridas S."/>
            <person name="Hensen N."/>
            <person name="Bonometti L."/>
            <person name="Westerberg I."/>
            <person name="Brannstrom I.O."/>
            <person name="Guillou S."/>
            <person name="Cros-Aarteil S."/>
            <person name="Calhoun S."/>
            <person name="Kuo A."/>
            <person name="Mondo S."/>
            <person name="Pangilinan J."/>
            <person name="Riley R."/>
            <person name="Labutti K."/>
            <person name="Andreopoulos B."/>
            <person name="Lipzen A."/>
            <person name="Chen C."/>
            <person name="Yanf M."/>
            <person name="Daum C."/>
            <person name="Ng V."/>
            <person name="Clum A."/>
            <person name="Steindorff A."/>
            <person name="Ohm R."/>
            <person name="Martin F."/>
            <person name="Silar P."/>
            <person name="Natvig D."/>
            <person name="Lalanne C."/>
            <person name="Gautier V."/>
            <person name="Ament-Velasquez S.L."/>
            <person name="Kruys A."/>
            <person name="Hutchinson M.I."/>
            <person name="Powell A.J."/>
            <person name="Barry K."/>
            <person name="Miller A.N."/>
            <person name="Grigoriev I.V."/>
            <person name="Debuchy R."/>
            <person name="Gladieux P."/>
            <person name="Thoren M.H."/>
            <person name="Johannesson H."/>
        </authorList>
    </citation>
    <scope>NUCLEOTIDE SEQUENCE</scope>
    <source>
        <strain evidence="8">SMH4131-1</strain>
    </source>
</reference>
<evidence type="ECO:0000256" key="5">
    <source>
        <dbReference type="ARBA" id="ARBA00023136"/>
    </source>
</evidence>
<evidence type="ECO:0000256" key="3">
    <source>
        <dbReference type="ARBA" id="ARBA00022692"/>
    </source>
</evidence>
<protein>
    <recommendedName>
        <fullName evidence="10">Oligopeptide transporter</fullName>
    </recommendedName>
</protein>
<feature type="compositionally biased region" description="Polar residues" evidence="6">
    <location>
        <begin position="1"/>
        <end position="21"/>
    </location>
</feature>
<dbReference type="Pfam" id="PF00854">
    <property type="entry name" value="PTR2"/>
    <property type="match status" value="2"/>
</dbReference>
<dbReference type="Gene3D" id="1.20.1250.20">
    <property type="entry name" value="MFS general substrate transporter like domains"/>
    <property type="match status" value="1"/>
</dbReference>
<comment type="subcellular location">
    <subcellularLocation>
        <location evidence="1">Membrane</location>
        <topology evidence="1">Multi-pass membrane protein</topology>
    </subcellularLocation>
</comment>
<feature type="transmembrane region" description="Helical" evidence="7">
    <location>
        <begin position="261"/>
        <end position="281"/>
    </location>
</feature>
<gene>
    <name evidence="8" type="ORF">B0T19DRAFT_464553</name>
</gene>
<evidence type="ECO:0000256" key="1">
    <source>
        <dbReference type="ARBA" id="ARBA00004141"/>
    </source>
</evidence>
<accession>A0AAE0M9M2</accession>
<dbReference type="InterPro" id="IPR036259">
    <property type="entry name" value="MFS_trans_sf"/>
</dbReference>
<dbReference type="SUPFAM" id="SSF103473">
    <property type="entry name" value="MFS general substrate transporter"/>
    <property type="match status" value="1"/>
</dbReference>
<sequence length="537" mass="58382">MGKHTSTTGSRNGLSLPSDGNVSDDIEKSSCANAGSINDTTPPDPDDAGRPATEEEIKTPRHVRDRIPMRVWLVAIIAAAQRFTYWSTQVTWQNLIQYGPDDAIPGLLGLGQSAGVTINNAFNVVIFMLPLLIGPIADSHPGRYRTLQICNVVCLLGMALMLGFSTPPTVRAGAALPGFMVSLVLLAIGLGGVQTVTSPLIADQYDETVPKIAYRRHGRERVVIDRDMTIHYIYSIYFWLANVASLGMIPASLLEKYASFWSAYIMTTAVLALSCTVLYFGKPYFILCAPSSTVMPHTFRVPVIAVRSGFRLDAALPEAQLERGSQVPWDRAFIKEMRSGLMAVKICLAGQMQTSGIPINLVMAFNAVGLVVVGIVVEHGLYPFLEKRRIVTGLVFMAVSMAYLTMVQALIYAAPPCYNFVQQCVIGPDGAIFTGPNEVNVLVQLPDYVLVSIAEVFALVTGQAYAYKQAPANMKSMLQSIYAVFNGIGYLLAVLISPAAKNPDLVIMWASLTGVMGAATVVFWICFRSYDRREAAE</sequence>
<keyword evidence="9" id="KW-1185">Reference proteome</keyword>
<proteinExistence type="inferred from homology"/>
<feature type="transmembrane region" description="Helical" evidence="7">
    <location>
        <begin position="363"/>
        <end position="382"/>
    </location>
</feature>
<keyword evidence="4 7" id="KW-1133">Transmembrane helix</keyword>
<feature type="region of interest" description="Disordered" evidence="6">
    <location>
        <begin position="1"/>
        <end position="61"/>
    </location>
</feature>
<reference evidence="8" key="1">
    <citation type="journal article" date="2023" name="Mol. Phylogenet. Evol.">
        <title>Genome-scale phylogeny and comparative genomics of the fungal order Sordariales.</title>
        <authorList>
            <person name="Hensen N."/>
            <person name="Bonometti L."/>
            <person name="Westerberg I."/>
            <person name="Brannstrom I.O."/>
            <person name="Guillou S."/>
            <person name="Cros-Aarteil S."/>
            <person name="Calhoun S."/>
            <person name="Haridas S."/>
            <person name="Kuo A."/>
            <person name="Mondo S."/>
            <person name="Pangilinan J."/>
            <person name="Riley R."/>
            <person name="LaButti K."/>
            <person name="Andreopoulos B."/>
            <person name="Lipzen A."/>
            <person name="Chen C."/>
            <person name="Yan M."/>
            <person name="Daum C."/>
            <person name="Ng V."/>
            <person name="Clum A."/>
            <person name="Steindorff A."/>
            <person name="Ohm R.A."/>
            <person name="Martin F."/>
            <person name="Silar P."/>
            <person name="Natvig D.O."/>
            <person name="Lalanne C."/>
            <person name="Gautier V."/>
            <person name="Ament-Velasquez S.L."/>
            <person name="Kruys A."/>
            <person name="Hutchinson M.I."/>
            <person name="Powell A.J."/>
            <person name="Barry K."/>
            <person name="Miller A.N."/>
            <person name="Grigoriev I.V."/>
            <person name="Debuchy R."/>
            <person name="Gladieux P."/>
            <person name="Hiltunen Thoren M."/>
            <person name="Johannesson H."/>
        </authorList>
    </citation>
    <scope>NUCLEOTIDE SEQUENCE</scope>
    <source>
        <strain evidence="8">SMH4131-1</strain>
    </source>
</reference>
<feature type="transmembrane region" description="Helical" evidence="7">
    <location>
        <begin position="118"/>
        <end position="137"/>
    </location>
</feature>
<keyword evidence="3 7" id="KW-0812">Transmembrane</keyword>
<dbReference type="Proteomes" id="UP001286456">
    <property type="component" value="Unassembled WGS sequence"/>
</dbReference>
<dbReference type="InterPro" id="IPR000109">
    <property type="entry name" value="POT_fam"/>
</dbReference>
<evidence type="ECO:0000256" key="4">
    <source>
        <dbReference type="ARBA" id="ARBA00022989"/>
    </source>
</evidence>
<feature type="transmembrane region" description="Helical" evidence="7">
    <location>
        <begin position="172"/>
        <end position="193"/>
    </location>
</feature>
<feature type="compositionally biased region" description="Polar residues" evidence="6">
    <location>
        <begin position="30"/>
        <end position="41"/>
    </location>
</feature>
<feature type="transmembrane region" description="Helical" evidence="7">
    <location>
        <begin position="394"/>
        <end position="413"/>
    </location>
</feature>
<evidence type="ECO:0000313" key="9">
    <source>
        <dbReference type="Proteomes" id="UP001286456"/>
    </source>
</evidence>
<comment type="similarity">
    <text evidence="2">Belongs to the major facilitator superfamily. Proton-dependent oligopeptide transporter (POT/PTR) (TC 2.A.17) family.</text>
</comment>
<evidence type="ECO:0000256" key="2">
    <source>
        <dbReference type="ARBA" id="ARBA00005982"/>
    </source>
</evidence>
<feature type="transmembrane region" description="Helical" evidence="7">
    <location>
        <begin position="149"/>
        <end position="166"/>
    </location>
</feature>
<evidence type="ECO:0000256" key="6">
    <source>
        <dbReference type="SAM" id="MobiDB-lite"/>
    </source>
</evidence>
<evidence type="ECO:0000313" key="8">
    <source>
        <dbReference type="EMBL" id="KAK3324467.1"/>
    </source>
</evidence>
<dbReference type="GO" id="GO:0022857">
    <property type="term" value="F:transmembrane transporter activity"/>
    <property type="evidence" value="ECO:0007669"/>
    <property type="project" value="InterPro"/>
</dbReference>
<comment type="caution">
    <text evidence="8">The sequence shown here is derived from an EMBL/GenBank/DDBJ whole genome shotgun (WGS) entry which is preliminary data.</text>
</comment>
<feature type="transmembrane region" description="Helical" evidence="7">
    <location>
        <begin position="229"/>
        <end position="249"/>
    </location>
</feature>
<evidence type="ECO:0000256" key="7">
    <source>
        <dbReference type="SAM" id="Phobius"/>
    </source>
</evidence>
<name>A0AAE0M9M2_9PEZI</name>
<dbReference type="GO" id="GO:0016020">
    <property type="term" value="C:membrane"/>
    <property type="evidence" value="ECO:0007669"/>
    <property type="project" value="UniProtKB-SubCell"/>
</dbReference>